<evidence type="ECO:0000313" key="3">
    <source>
        <dbReference type="EMBL" id="QDA55452.1"/>
    </source>
</evidence>
<sequence length="708" mass="78791">MTLHAGSWASVPPRTALELLAPARDADTGIAAIDHGADAVYIGGPAFGARAAAGNTLDDIARLADYAHRFDARVFVALNTLFKEDEVEAARRLAFEIQKTQADVLIVQDMGLLAGDLPDMELHASTQCDIRTPEKAAFLEAVGFSQLVLARELSLDQIRAVREKLAHARIEFFVHGALCVSYSGQCWMSEALTGRSANRGECSQLCRLPYDVETPDGQVLARRQHVLSLKDNDQSANLEALIDAGVSSFKIEGRLKDMAYVKNVTAFYREKIDEIIRRRPELSRTSDGISTYSFAPSPDKVFNRGKTDYFIHGREFDAPYELAELESPKHAGKPVGRVERIEEKRLVVKALPGVSLANGDGLTYLADDEEIRGISVNRAEHLKEKDLWALYLLQSPKKLEGLERGLELKRNRDHVFMKTMEGKTAERRIPIDLIFSSHEDSLDLMATDGTHCASASVALDLTAPSDPQKNIASLKANLAKLGDTPFSPKEIFVPDNLDVFVPASFANQLRRSAVEELLAMREASRIHTERAPWDDAVPYPEKFLTYKANIANSAARRFYLAHGSREMQPAFEIKPVEKADLMTCRHCVRAALKLCPKMLKAFPEILQTTERALLRPEPLILINSAGERFEAQFHCKENPCEMTITSIDDLTRKRRLKKEAVPPKASSRDEKSAPARKPKPRASGFRGTAGTPKRAREGAERSQTKRRR</sequence>
<reference evidence="4" key="1">
    <citation type="submission" date="2019-06" db="EMBL/GenBank/DDBJ databases">
        <authorList>
            <person name="Oh B.S."/>
        </authorList>
    </citation>
    <scope>NUCLEOTIDE SEQUENCE [LARGE SCALE GENOMIC DNA]</scope>
    <source>
        <strain evidence="4">KGMB03119</strain>
    </source>
</reference>
<evidence type="ECO:0000313" key="4">
    <source>
        <dbReference type="Proteomes" id="UP000308889"/>
    </source>
</evidence>
<dbReference type="PANTHER" id="PTHR30217">
    <property type="entry name" value="PEPTIDASE U32 FAMILY"/>
    <property type="match status" value="1"/>
</dbReference>
<evidence type="ECO:0000256" key="1">
    <source>
        <dbReference type="SAM" id="MobiDB-lite"/>
    </source>
</evidence>
<name>A0ABX5VHM3_9BURK</name>
<organism evidence="3 4">
    <name type="scientific">Sutterella faecalis</name>
    <dbReference type="NCBI Taxonomy" id="2584944"/>
    <lineage>
        <taxon>Bacteria</taxon>
        <taxon>Pseudomonadati</taxon>
        <taxon>Pseudomonadota</taxon>
        <taxon>Betaproteobacteria</taxon>
        <taxon>Burkholderiales</taxon>
        <taxon>Sutterellaceae</taxon>
        <taxon>Sutterella</taxon>
    </lineage>
</organism>
<dbReference type="Pfam" id="PF12392">
    <property type="entry name" value="DUF3656"/>
    <property type="match status" value="1"/>
</dbReference>
<feature type="compositionally biased region" description="Basic and acidic residues" evidence="1">
    <location>
        <begin position="694"/>
        <end position="708"/>
    </location>
</feature>
<evidence type="ECO:0000259" key="2">
    <source>
        <dbReference type="Pfam" id="PF12392"/>
    </source>
</evidence>
<protein>
    <submittedName>
        <fullName evidence="3">U32 family peptidase</fullName>
    </submittedName>
</protein>
<dbReference type="InterPro" id="IPR051454">
    <property type="entry name" value="RNA/ubiquinone_mod_enzymes"/>
</dbReference>
<keyword evidence="4" id="KW-1185">Reference proteome</keyword>
<gene>
    <name evidence="3" type="ORF">FG381_11215</name>
</gene>
<dbReference type="PROSITE" id="PS01276">
    <property type="entry name" value="PEPTIDASE_U32"/>
    <property type="match status" value="1"/>
</dbReference>
<accession>A0ABX5VHM3</accession>
<feature type="domain" description="Peptidase U32 collagenase" evidence="2">
    <location>
        <begin position="410"/>
        <end position="521"/>
    </location>
</feature>
<feature type="region of interest" description="Disordered" evidence="1">
    <location>
        <begin position="651"/>
        <end position="708"/>
    </location>
</feature>
<dbReference type="InterPro" id="IPR020988">
    <property type="entry name" value="Pept_U32_collagenase"/>
</dbReference>
<dbReference type="PANTHER" id="PTHR30217:SF10">
    <property type="entry name" value="23S RRNA 5-HYDROXYCYTIDINE C2501 SYNTHASE"/>
    <property type="match status" value="1"/>
</dbReference>
<feature type="compositionally biased region" description="Basic and acidic residues" evidence="1">
    <location>
        <begin position="658"/>
        <end position="673"/>
    </location>
</feature>
<proteinExistence type="predicted"/>
<dbReference type="Proteomes" id="UP000308889">
    <property type="component" value="Chromosome"/>
</dbReference>
<dbReference type="EMBL" id="CP040882">
    <property type="protein sequence ID" value="QDA55452.1"/>
    <property type="molecule type" value="Genomic_DNA"/>
</dbReference>
<dbReference type="InterPro" id="IPR001539">
    <property type="entry name" value="Peptidase_U32"/>
</dbReference>
<dbReference type="RefSeq" id="WP_139688870.1">
    <property type="nucleotide sequence ID" value="NZ_CP040882.1"/>
</dbReference>
<dbReference type="Pfam" id="PF01136">
    <property type="entry name" value="Peptidase_U32"/>
    <property type="match status" value="1"/>
</dbReference>